<dbReference type="PANTHER" id="PTHR33416">
    <property type="entry name" value="NUCLEAR PORE COMPLEX PROTEIN NUP1"/>
    <property type="match status" value="1"/>
</dbReference>
<dbReference type="OrthoDB" id="348137at2759"/>
<feature type="compositionally biased region" description="Low complexity" evidence="1">
    <location>
        <begin position="106"/>
        <end position="175"/>
    </location>
</feature>
<feature type="region of interest" description="Disordered" evidence="1">
    <location>
        <begin position="1"/>
        <end position="178"/>
    </location>
</feature>
<feature type="compositionally biased region" description="Low complexity" evidence="1">
    <location>
        <begin position="1"/>
        <end position="44"/>
    </location>
</feature>
<protein>
    <submittedName>
        <fullName evidence="2">Uncharacterized protein</fullName>
    </submittedName>
</protein>
<feature type="compositionally biased region" description="Low complexity" evidence="1">
    <location>
        <begin position="274"/>
        <end position="306"/>
    </location>
</feature>
<dbReference type="VEuPathDB" id="ToxoDB:ETH_00028280"/>
<sequence length="685" mass="74936">PKRSSRSSSSGSGSNWASSSSSSCSSSIALTGSNSSTSVSTNSSRKICCSGCSSRGIVSSTPDPLQLELRLPHLSQQPQQQQQEQQQQQPSPLRSTPLLPTPSSPNSPRTSSTSSSSSSPRTSSSSSSTSSSSGTSSSSNTNSSSSTTTSSTTSSAASAPPTRSSSSSSSSSSSRMSGYASFVPRAALLAAAFLRPPGRFKRATLRESPQQLLGPGESLVKAAVRRREKARRFSLLPPARYLQQQQQQQQQQRRRQRRRRGCGEVAEAPLRSCSSQSSSAPKETASSSSSSSSSNSNSSSSSSSGSRGRGQVPVPLPPQRKTLEEVRGVPSVAAAALQHRLAFLLGPQAPLQQQQAKLREGLTPYQAELFMWQRQLTEIRRIYRAQYLQRLAEVTREERQRHQLLLQQTREDKRLRREEALDRLLEKTKRRAVLHERQQIERKVTQAVQLGRVSRKKTANLLWLNKLQAAAHYQQAEKEAYESQGPSGPHTTVQEQQRAAAAARKEALRSIDERNVSATQILQSLGFCGEPRVSPNKKITGTDDVFRELMEASFALLPEDGPSSMRTRGPHDAAEMDTPAAAAAADATRPKLTEKERAELQYSAFSNEEKLALIDQKLEQLTQQIEQQAEVRGAPTDLLLVQLRDHLEAAKQAYLEGQYLEETEQRMQQQQQQQQQGGAGKDPKE</sequence>
<evidence type="ECO:0000313" key="3">
    <source>
        <dbReference type="Proteomes" id="UP000030747"/>
    </source>
</evidence>
<reference evidence="2" key="2">
    <citation type="submission" date="2013-10" db="EMBL/GenBank/DDBJ databases">
        <authorList>
            <person name="Aslett M."/>
        </authorList>
    </citation>
    <scope>NUCLEOTIDE SEQUENCE [LARGE SCALE GENOMIC DNA]</scope>
    <source>
        <strain evidence="2">Houghton</strain>
    </source>
</reference>
<feature type="compositionally biased region" description="Polar residues" evidence="1">
    <location>
        <begin position="484"/>
        <end position="493"/>
    </location>
</feature>
<feature type="region of interest" description="Disordered" evidence="1">
    <location>
        <begin position="663"/>
        <end position="685"/>
    </location>
</feature>
<dbReference type="GeneID" id="25254749"/>
<feature type="non-terminal residue" evidence="2">
    <location>
        <position position="1"/>
    </location>
</feature>
<accession>U6LB63</accession>
<feature type="region of interest" description="Disordered" evidence="1">
    <location>
        <begin position="477"/>
        <end position="498"/>
    </location>
</feature>
<reference evidence="2" key="1">
    <citation type="submission" date="2013-10" db="EMBL/GenBank/DDBJ databases">
        <title>Genomic analysis of the causative agents of coccidiosis in chickens.</title>
        <authorList>
            <person name="Reid A.J."/>
            <person name="Blake D."/>
            <person name="Billington K."/>
            <person name="Browne H."/>
            <person name="Dunn M."/>
            <person name="Hung S."/>
            <person name="Kawahara F."/>
            <person name="Miranda-Saavedra D."/>
            <person name="Mourier T."/>
            <person name="Nagra H."/>
            <person name="Otto T.D."/>
            <person name="Rawlings N."/>
            <person name="Sanchez A."/>
            <person name="Sanders M."/>
            <person name="Subramaniam C."/>
            <person name="Tay Y."/>
            <person name="Dear P."/>
            <person name="Doerig C."/>
            <person name="Gruber A."/>
            <person name="Parkinson J."/>
            <person name="Shirley M."/>
            <person name="Wan K.L."/>
            <person name="Berriman M."/>
            <person name="Tomley F."/>
            <person name="Pain A."/>
        </authorList>
    </citation>
    <scope>NUCLEOTIDE SEQUENCE [LARGE SCALE GENOMIC DNA]</scope>
    <source>
        <strain evidence="2">Houghton</strain>
    </source>
</reference>
<feature type="compositionally biased region" description="Polar residues" evidence="1">
    <location>
        <begin position="52"/>
        <end position="63"/>
    </location>
</feature>
<dbReference type="EMBL" id="HG677928">
    <property type="protein sequence ID" value="CDJ44985.1"/>
    <property type="molecule type" value="Genomic_DNA"/>
</dbReference>
<dbReference type="RefSeq" id="XP_013235732.1">
    <property type="nucleotide sequence ID" value="XM_013380278.1"/>
</dbReference>
<feature type="compositionally biased region" description="Basic residues" evidence="1">
    <location>
        <begin position="223"/>
        <end position="232"/>
    </location>
</feature>
<gene>
    <name evidence="2" type="ORF">ETH_00028280</name>
</gene>
<dbReference type="VEuPathDB" id="ToxoDB:ETH2_0310700"/>
<dbReference type="AlphaFoldDB" id="U6LB63"/>
<feature type="compositionally biased region" description="Low complexity" evidence="1">
    <location>
        <begin position="76"/>
        <end position="98"/>
    </location>
</feature>
<evidence type="ECO:0000256" key="1">
    <source>
        <dbReference type="SAM" id="MobiDB-lite"/>
    </source>
</evidence>
<feature type="region of interest" description="Disordered" evidence="1">
    <location>
        <begin position="205"/>
        <end position="320"/>
    </location>
</feature>
<dbReference type="Proteomes" id="UP000030747">
    <property type="component" value="Unassembled WGS sequence"/>
</dbReference>
<dbReference type="PANTHER" id="PTHR33416:SF20">
    <property type="entry name" value="NUCLEAR PORE COMPLEX PROTEIN NUP1"/>
    <property type="match status" value="1"/>
</dbReference>
<proteinExistence type="predicted"/>
<keyword evidence="3" id="KW-1185">Reference proteome</keyword>
<organism evidence="2 3">
    <name type="scientific">Eimeria tenella</name>
    <name type="common">Coccidian parasite</name>
    <dbReference type="NCBI Taxonomy" id="5802"/>
    <lineage>
        <taxon>Eukaryota</taxon>
        <taxon>Sar</taxon>
        <taxon>Alveolata</taxon>
        <taxon>Apicomplexa</taxon>
        <taxon>Conoidasida</taxon>
        <taxon>Coccidia</taxon>
        <taxon>Eucoccidiorida</taxon>
        <taxon>Eimeriorina</taxon>
        <taxon>Eimeriidae</taxon>
        <taxon>Eimeria</taxon>
    </lineage>
</organism>
<evidence type="ECO:0000313" key="2">
    <source>
        <dbReference type="EMBL" id="CDJ44985.1"/>
    </source>
</evidence>
<name>U6LB63_EIMTE</name>